<proteinExistence type="predicted"/>
<gene>
    <name evidence="3" type="ORF">KDH_63570</name>
</gene>
<accession>A0ABQ6G0Y9</accession>
<keyword evidence="1" id="KW-1133">Transmembrane helix</keyword>
<dbReference type="InterPro" id="IPR041916">
    <property type="entry name" value="Anti_sigma_zinc_sf"/>
</dbReference>
<sequence>MNCEQVRDLLSAYLDDQLTANERQYVDAHLSSCPQCASVLADYRRFDALLAQLPRVTPTPDLRDKILATAGPFTSEGKQQAPDSYNSWIQYTPLSQPTRNAFPKRLNVDNSTRTSSDSSSPFSFQPLFNHYPRRNLLGLQIAIILLLILLTNGIRLLLLRYNWPRHP</sequence>
<dbReference type="Proteomes" id="UP001344906">
    <property type="component" value="Unassembled WGS sequence"/>
</dbReference>
<evidence type="ECO:0000259" key="2">
    <source>
        <dbReference type="Pfam" id="PF13490"/>
    </source>
</evidence>
<protein>
    <recommendedName>
        <fullName evidence="2">Putative zinc-finger domain-containing protein</fullName>
    </recommendedName>
</protein>
<keyword evidence="1" id="KW-0472">Membrane</keyword>
<evidence type="ECO:0000256" key="1">
    <source>
        <dbReference type="SAM" id="Phobius"/>
    </source>
</evidence>
<dbReference type="EMBL" id="BSRI01000002">
    <property type="protein sequence ID" value="GLV59531.1"/>
    <property type="molecule type" value="Genomic_DNA"/>
</dbReference>
<keyword evidence="4" id="KW-1185">Reference proteome</keyword>
<dbReference type="Pfam" id="PF13490">
    <property type="entry name" value="zf-HC2"/>
    <property type="match status" value="1"/>
</dbReference>
<keyword evidence="1" id="KW-0812">Transmembrane</keyword>
<dbReference type="Gene3D" id="1.10.10.1320">
    <property type="entry name" value="Anti-sigma factor, zinc-finger domain"/>
    <property type="match status" value="1"/>
</dbReference>
<comment type="caution">
    <text evidence="3">The sequence shown here is derived from an EMBL/GenBank/DDBJ whole genome shotgun (WGS) entry which is preliminary data.</text>
</comment>
<dbReference type="RefSeq" id="WP_338256214.1">
    <property type="nucleotide sequence ID" value="NZ_BSRI01000002.1"/>
</dbReference>
<feature type="domain" description="Putative zinc-finger" evidence="2">
    <location>
        <begin position="3"/>
        <end position="37"/>
    </location>
</feature>
<feature type="transmembrane region" description="Helical" evidence="1">
    <location>
        <begin position="136"/>
        <end position="158"/>
    </location>
</feature>
<name>A0ABQ6G0Y9_9CHLR</name>
<evidence type="ECO:0000313" key="4">
    <source>
        <dbReference type="Proteomes" id="UP001344906"/>
    </source>
</evidence>
<reference evidence="3 4" key="1">
    <citation type="submission" date="2023-02" db="EMBL/GenBank/DDBJ databases">
        <title>Dictyobacter halimunensis sp. nov., a new member of the class Ktedonobacteria from forest soil in a geothermal area.</title>
        <authorList>
            <person name="Rachmania M.K."/>
            <person name="Ningsih F."/>
            <person name="Sakai Y."/>
            <person name="Yabe S."/>
            <person name="Yokota A."/>
            <person name="Sjamsuridzal W."/>
        </authorList>
    </citation>
    <scope>NUCLEOTIDE SEQUENCE [LARGE SCALE GENOMIC DNA]</scope>
    <source>
        <strain evidence="3 4">S3.2.2.5</strain>
    </source>
</reference>
<dbReference type="InterPro" id="IPR027383">
    <property type="entry name" value="Znf_put"/>
</dbReference>
<organism evidence="3 4">
    <name type="scientific">Dictyobacter halimunensis</name>
    <dbReference type="NCBI Taxonomy" id="3026934"/>
    <lineage>
        <taxon>Bacteria</taxon>
        <taxon>Bacillati</taxon>
        <taxon>Chloroflexota</taxon>
        <taxon>Ktedonobacteria</taxon>
        <taxon>Ktedonobacterales</taxon>
        <taxon>Dictyobacteraceae</taxon>
        <taxon>Dictyobacter</taxon>
    </lineage>
</organism>
<evidence type="ECO:0000313" key="3">
    <source>
        <dbReference type="EMBL" id="GLV59531.1"/>
    </source>
</evidence>